<accession>A0A165IXM5</accession>
<evidence type="ECO:0000313" key="3">
    <source>
        <dbReference type="Proteomes" id="UP000076632"/>
    </source>
</evidence>
<evidence type="ECO:0000313" key="2">
    <source>
        <dbReference type="EMBL" id="KZF25514.1"/>
    </source>
</evidence>
<dbReference type="OMA" id="ECREKED"/>
<sequence>MCRVESPAPVTYKCRHTKLIPQQPRVYMCDAADRRGFPCKTPEQTSKGSCHNRLFDCPNCMEKKKRDAKKDGKGPSSGVIGPISSKTGTSITIEA</sequence>
<feature type="region of interest" description="Disordered" evidence="1">
    <location>
        <begin position="65"/>
        <end position="95"/>
    </location>
</feature>
<evidence type="ECO:0000256" key="1">
    <source>
        <dbReference type="SAM" id="MobiDB-lite"/>
    </source>
</evidence>
<name>A0A165IXM5_XYLHT</name>
<proteinExistence type="predicted"/>
<dbReference type="AlphaFoldDB" id="A0A165IXM5"/>
<protein>
    <submittedName>
        <fullName evidence="2">Uncharacterized protein</fullName>
    </submittedName>
</protein>
<reference evidence="2 3" key="1">
    <citation type="journal article" date="2016" name="Fungal Biol.">
        <title>The genome of Xylona heveae provides a window into fungal endophytism.</title>
        <authorList>
            <person name="Gazis R."/>
            <person name="Kuo A."/>
            <person name="Riley R."/>
            <person name="LaButti K."/>
            <person name="Lipzen A."/>
            <person name="Lin J."/>
            <person name="Amirebrahimi M."/>
            <person name="Hesse C.N."/>
            <person name="Spatafora J.W."/>
            <person name="Henrissat B."/>
            <person name="Hainaut M."/>
            <person name="Grigoriev I.V."/>
            <person name="Hibbett D.S."/>
        </authorList>
    </citation>
    <scope>NUCLEOTIDE SEQUENCE [LARGE SCALE GENOMIC DNA]</scope>
    <source>
        <strain evidence="2 3">TC161</strain>
    </source>
</reference>
<keyword evidence="3" id="KW-1185">Reference proteome</keyword>
<dbReference type="Proteomes" id="UP000076632">
    <property type="component" value="Unassembled WGS sequence"/>
</dbReference>
<dbReference type="EMBL" id="KV407455">
    <property type="protein sequence ID" value="KZF25514.1"/>
    <property type="molecule type" value="Genomic_DNA"/>
</dbReference>
<feature type="compositionally biased region" description="Low complexity" evidence="1">
    <location>
        <begin position="74"/>
        <end position="86"/>
    </location>
</feature>
<dbReference type="RefSeq" id="XP_018191069.1">
    <property type="nucleotide sequence ID" value="XM_018336855.1"/>
</dbReference>
<dbReference type="InParanoid" id="A0A165IXM5"/>
<gene>
    <name evidence="2" type="ORF">L228DRAFT_78020</name>
</gene>
<organism evidence="2 3">
    <name type="scientific">Xylona heveae (strain CBS 132557 / TC161)</name>
    <dbReference type="NCBI Taxonomy" id="1328760"/>
    <lineage>
        <taxon>Eukaryota</taxon>
        <taxon>Fungi</taxon>
        <taxon>Dikarya</taxon>
        <taxon>Ascomycota</taxon>
        <taxon>Pezizomycotina</taxon>
        <taxon>Xylonomycetes</taxon>
        <taxon>Xylonales</taxon>
        <taxon>Xylonaceae</taxon>
        <taxon>Xylona</taxon>
    </lineage>
</organism>
<dbReference type="GeneID" id="28901992"/>